<dbReference type="EMBL" id="JACOGC010000008">
    <property type="protein sequence ID" value="MBC3886538.1"/>
    <property type="molecule type" value="Genomic_DNA"/>
</dbReference>
<name>A0ABR6YRM6_9BURK</name>
<gene>
    <name evidence="2" type="ORF">H8K27_15525</name>
</gene>
<feature type="signal peptide" evidence="1">
    <location>
        <begin position="1"/>
        <end position="22"/>
    </location>
</feature>
<dbReference type="InterPro" id="IPR003787">
    <property type="entry name" value="Sulphur_relay_DsrE/F-like"/>
</dbReference>
<feature type="chain" id="PRO_5045281768" evidence="1">
    <location>
        <begin position="23"/>
        <end position="155"/>
    </location>
</feature>
<dbReference type="PANTHER" id="PTHR37691">
    <property type="entry name" value="BLR3518 PROTEIN"/>
    <property type="match status" value="1"/>
</dbReference>
<dbReference type="Gene3D" id="3.40.1260.10">
    <property type="entry name" value="DsrEFH-like"/>
    <property type="match status" value="1"/>
</dbReference>
<evidence type="ECO:0000313" key="3">
    <source>
        <dbReference type="Proteomes" id="UP000613113"/>
    </source>
</evidence>
<protein>
    <submittedName>
        <fullName evidence="2">DsrE family protein</fullName>
    </submittedName>
</protein>
<dbReference type="Proteomes" id="UP000613113">
    <property type="component" value="Unassembled WGS sequence"/>
</dbReference>
<dbReference type="InterPro" id="IPR027396">
    <property type="entry name" value="DsrEFH-like"/>
</dbReference>
<proteinExistence type="predicted"/>
<sequence>MKYITGSLLLAGGLLLSGIASADSYVEPKITHAAFGDVNIVVPVTSGDSSVWQLKLANIQNAMNAAQQFGGHLSVKVVNYGPGLELLAQKNNGIAKAVNDLRARGVQFLVCDQTLKRMNLDFHTLNAVSDADVVPAGFLEVGWLQTQQYKVDPMN</sequence>
<dbReference type="PANTHER" id="PTHR37691:SF1">
    <property type="entry name" value="BLR3518 PROTEIN"/>
    <property type="match status" value="1"/>
</dbReference>
<organism evidence="2 3">
    <name type="scientific">Undibacterium griseum</name>
    <dbReference type="NCBI Taxonomy" id="2762295"/>
    <lineage>
        <taxon>Bacteria</taxon>
        <taxon>Pseudomonadati</taxon>
        <taxon>Pseudomonadota</taxon>
        <taxon>Betaproteobacteria</taxon>
        <taxon>Burkholderiales</taxon>
        <taxon>Oxalobacteraceae</taxon>
        <taxon>Undibacterium</taxon>
    </lineage>
</organism>
<comment type="caution">
    <text evidence="2">The sequence shown here is derived from an EMBL/GenBank/DDBJ whole genome shotgun (WGS) entry which is preliminary data.</text>
</comment>
<evidence type="ECO:0000313" key="2">
    <source>
        <dbReference type="EMBL" id="MBC3886538.1"/>
    </source>
</evidence>
<keyword evidence="3" id="KW-1185">Reference proteome</keyword>
<dbReference type="Pfam" id="PF02635">
    <property type="entry name" value="DsrE"/>
    <property type="match status" value="1"/>
</dbReference>
<accession>A0ABR6YRM6</accession>
<reference evidence="2 3" key="1">
    <citation type="submission" date="2020-08" db="EMBL/GenBank/DDBJ databases">
        <title>Novel species isolated from subtropical streams in China.</title>
        <authorList>
            <person name="Lu H."/>
        </authorList>
    </citation>
    <scope>NUCLEOTIDE SEQUENCE [LARGE SCALE GENOMIC DNA]</scope>
    <source>
        <strain evidence="2 3">FT31W</strain>
    </source>
</reference>
<dbReference type="RefSeq" id="WP_186864082.1">
    <property type="nucleotide sequence ID" value="NZ_JACOGC010000008.1"/>
</dbReference>
<dbReference type="SUPFAM" id="SSF75169">
    <property type="entry name" value="DsrEFH-like"/>
    <property type="match status" value="1"/>
</dbReference>
<evidence type="ECO:0000256" key="1">
    <source>
        <dbReference type="SAM" id="SignalP"/>
    </source>
</evidence>
<keyword evidence="1" id="KW-0732">Signal</keyword>